<evidence type="ECO:0000313" key="2">
    <source>
        <dbReference type="Proteomes" id="UP000030672"/>
    </source>
</evidence>
<dbReference type="RefSeq" id="XP_040877849.1">
    <property type="nucleotide sequence ID" value="XM_041026755.1"/>
</dbReference>
<gene>
    <name evidence="1" type="ORF">M437DRAFT_77185</name>
</gene>
<evidence type="ECO:0000313" key="1">
    <source>
        <dbReference type="EMBL" id="KEQ60826.1"/>
    </source>
</evidence>
<dbReference type="Proteomes" id="UP000030672">
    <property type="component" value="Unassembled WGS sequence"/>
</dbReference>
<proteinExistence type="predicted"/>
<dbReference type="GeneID" id="63920128"/>
<keyword evidence="2" id="KW-1185">Reference proteome</keyword>
<dbReference type="HOGENOM" id="CLU_1854854_0_0_1"/>
<evidence type="ECO:0008006" key="3">
    <source>
        <dbReference type="Google" id="ProtNLM"/>
    </source>
</evidence>
<protein>
    <recommendedName>
        <fullName evidence="3">F-box domain-containing protein</fullName>
    </recommendedName>
</protein>
<name>A0A074WEB4_AURM1</name>
<organism evidence="1 2">
    <name type="scientific">Aureobasidium melanogenum (strain CBS 110374)</name>
    <name type="common">Aureobasidium pullulans var. melanogenum</name>
    <dbReference type="NCBI Taxonomy" id="1043003"/>
    <lineage>
        <taxon>Eukaryota</taxon>
        <taxon>Fungi</taxon>
        <taxon>Dikarya</taxon>
        <taxon>Ascomycota</taxon>
        <taxon>Pezizomycotina</taxon>
        <taxon>Dothideomycetes</taxon>
        <taxon>Dothideomycetidae</taxon>
        <taxon>Dothideales</taxon>
        <taxon>Saccotheciaceae</taxon>
        <taxon>Aureobasidium</taxon>
    </lineage>
</organism>
<dbReference type="EMBL" id="KL584841">
    <property type="protein sequence ID" value="KEQ60826.1"/>
    <property type="molecule type" value="Genomic_DNA"/>
</dbReference>
<sequence>MMQSVMQQPPRSFRGLPIELVLEVFSYLAPDAFISFAFANYHLLVRHSLAPLLSQCTMTRLIRQAAVLSRNRSAGPTSIPSEVYLHFLRNLEPVDALNYVMANYLQLARQGIAPPLSQDTLRRLGRAVRRGPGSDFNT</sequence>
<accession>A0A074WEB4</accession>
<reference evidence="1 2" key="1">
    <citation type="journal article" date="2014" name="BMC Genomics">
        <title>Genome sequencing of four Aureobasidium pullulans varieties: biotechnological potential, stress tolerance, and description of new species.</title>
        <authorList>
            <person name="Gostin Ar C."/>
            <person name="Ohm R.A."/>
            <person name="Kogej T."/>
            <person name="Sonjak S."/>
            <person name="Turk M."/>
            <person name="Zajc J."/>
            <person name="Zalar P."/>
            <person name="Grube M."/>
            <person name="Sun H."/>
            <person name="Han J."/>
            <person name="Sharma A."/>
            <person name="Chiniquy J."/>
            <person name="Ngan C.Y."/>
            <person name="Lipzen A."/>
            <person name="Barry K."/>
            <person name="Grigoriev I.V."/>
            <person name="Gunde-Cimerman N."/>
        </authorList>
    </citation>
    <scope>NUCLEOTIDE SEQUENCE [LARGE SCALE GENOMIC DNA]</scope>
    <source>
        <strain evidence="1 2">CBS 110374</strain>
    </source>
</reference>
<dbReference type="AlphaFoldDB" id="A0A074WEB4"/>